<reference evidence="6 7" key="1">
    <citation type="journal article" date="2014" name="Genome Announc.">
        <title>Draft Genome Sequence of Geobacillus thermopakistaniensis Strain MAS1.</title>
        <authorList>
            <person name="Siddiqui M.A."/>
            <person name="Rashid N."/>
            <person name="Ayyampalayam S."/>
            <person name="Whitman W.B."/>
        </authorList>
    </citation>
    <scope>NUCLEOTIDE SEQUENCE [LARGE SCALE GENOMIC DNA]</scope>
    <source>
        <strain evidence="6 7">MAS1</strain>
    </source>
</reference>
<dbReference type="Gene3D" id="1.20.120.1630">
    <property type="match status" value="1"/>
</dbReference>
<protein>
    <recommendedName>
        <fullName evidence="8">Isoprenylcysteine carboxyl methyltransferase</fullName>
    </recommendedName>
</protein>
<name>A0A7U9J877_GEOTM</name>
<organism evidence="6 7">
    <name type="scientific">Geobacillus thermopakistaniensis (strain MAS1)</name>
    <dbReference type="NCBI Taxonomy" id="1408282"/>
    <lineage>
        <taxon>Bacteria</taxon>
        <taxon>Bacillati</taxon>
        <taxon>Bacillota</taxon>
        <taxon>Bacilli</taxon>
        <taxon>Bacillales</taxon>
        <taxon>Anoxybacillaceae</taxon>
        <taxon>Geobacillus</taxon>
    </lineage>
</organism>
<dbReference type="InterPro" id="IPR052527">
    <property type="entry name" value="Metal_cation-efflux_comp"/>
</dbReference>
<dbReference type="Pfam" id="PF04140">
    <property type="entry name" value="ICMT"/>
    <property type="match status" value="1"/>
</dbReference>
<evidence type="ECO:0000313" key="7">
    <source>
        <dbReference type="Proteomes" id="UP000018339"/>
    </source>
</evidence>
<evidence type="ECO:0000256" key="3">
    <source>
        <dbReference type="ARBA" id="ARBA00022989"/>
    </source>
</evidence>
<dbReference type="PANTHER" id="PTHR43847">
    <property type="entry name" value="BLL3993 PROTEIN"/>
    <property type="match status" value="1"/>
</dbReference>
<feature type="transmembrane region" description="Helical" evidence="5">
    <location>
        <begin position="42"/>
        <end position="62"/>
    </location>
</feature>
<evidence type="ECO:0000256" key="4">
    <source>
        <dbReference type="ARBA" id="ARBA00023136"/>
    </source>
</evidence>
<accession>A0A7U9J877</accession>
<dbReference type="Proteomes" id="UP000018339">
    <property type="component" value="Unassembled WGS sequence"/>
</dbReference>
<dbReference type="PANTHER" id="PTHR43847:SF1">
    <property type="entry name" value="BLL3993 PROTEIN"/>
    <property type="match status" value="1"/>
</dbReference>
<keyword evidence="7" id="KW-1185">Reference proteome</keyword>
<sequence length="211" mass="24313">MIVRFWFVFLAVAGMRVIELRLAKRNEQYVKALGAREFGARHYPLIVLMHVGFFLSLAVEALRKGARPSRRWPLLFPLFLVVQGLRVWTIGSLGRFWNTKILIVPNGQVVKKGPYRWLRHPNYVVVALEIALLPLLFQAPITALVFSLLNAFLLSIRIAVEERALAALTDYREAFRERPRFLPRLRGEAAIRKMRQAESSGQIKKQPLSRL</sequence>
<comment type="caution">
    <text evidence="6">The sequence shown here is derived from an EMBL/GenBank/DDBJ whole genome shotgun (WGS) entry which is preliminary data.</text>
</comment>
<dbReference type="EMBL" id="AYSF01000103">
    <property type="protein sequence ID" value="ESU70686.1"/>
    <property type="molecule type" value="Genomic_DNA"/>
</dbReference>
<evidence type="ECO:0008006" key="8">
    <source>
        <dbReference type="Google" id="ProtNLM"/>
    </source>
</evidence>
<dbReference type="GO" id="GO:0016020">
    <property type="term" value="C:membrane"/>
    <property type="evidence" value="ECO:0007669"/>
    <property type="project" value="UniProtKB-SubCell"/>
</dbReference>
<comment type="subcellular location">
    <subcellularLocation>
        <location evidence="1">Membrane</location>
        <topology evidence="1">Multi-pass membrane protein</topology>
    </subcellularLocation>
</comment>
<proteinExistence type="predicted"/>
<dbReference type="AlphaFoldDB" id="A0A7U9J877"/>
<feature type="transmembrane region" description="Helical" evidence="5">
    <location>
        <begin position="74"/>
        <end position="97"/>
    </location>
</feature>
<evidence type="ECO:0000313" key="6">
    <source>
        <dbReference type="EMBL" id="ESU70686.1"/>
    </source>
</evidence>
<dbReference type="RefSeq" id="WP_023634568.1">
    <property type="nucleotide sequence ID" value="NZ_AYSF01000103.1"/>
</dbReference>
<keyword evidence="3 5" id="KW-1133">Transmembrane helix</keyword>
<evidence type="ECO:0000256" key="2">
    <source>
        <dbReference type="ARBA" id="ARBA00022692"/>
    </source>
</evidence>
<dbReference type="InterPro" id="IPR007269">
    <property type="entry name" value="ICMT_MeTrfase"/>
</dbReference>
<dbReference type="GO" id="GO:0004671">
    <property type="term" value="F:protein C-terminal S-isoprenylcysteine carboxyl O-methyltransferase activity"/>
    <property type="evidence" value="ECO:0007669"/>
    <property type="project" value="InterPro"/>
</dbReference>
<feature type="transmembrane region" description="Helical" evidence="5">
    <location>
        <begin position="123"/>
        <end position="153"/>
    </location>
</feature>
<evidence type="ECO:0000256" key="1">
    <source>
        <dbReference type="ARBA" id="ARBA00004141"/>
    </source>
</evidence>
<keyword evidence="4 5" id="KW-0472">Membrane</keyword>
<evidence type="ECO:0000256" key="5">
    <source>
        <dbReference type="SAM" id="Phobius"/>
    </source>
</evidence>
<keyword evidence="2 5" id="KW-0812">Transmembrane</keyword>
<gene>
    <name evidence="6" type="ORF">T260_17695</name>
</gene>